<dbReference type="EMBL" id="BAAALD010000034">
    <property type="protein sequence ID" value="GAA1090142.1"/>
    <property type="molecule type" value="Genomic_DNA"/>
</dbReference>
<keyword evidence="3" id="KW-0762">Sugar transport</keyword>
<dbReference type="Proteomes" id="UP001499987">
    <property type="component" value="Unassembled WGS sequence"/>
</dbReference>
<dbReference type="Pfam" id="PF13416">
    <property type="entry name" value="SBP_bac_8"/>
    <property type="match status" value="1"/>
</dbReference>
<evidence type="ECO:0000256" key="3">
    <source>
        <dbReference type="ARBA" id="ARBA00022597"/>
    </source>
</evidence>
<keyword evidence="6" id="KW-1185">Reference proteome</keyword>
<dbReference type="InterPro" id="IPR006060">
    <property type="entry name" value="Maltose/Cyclodextrin-bd"/>
</dbReference>
<keyword evidence="2" id="KW-0813">Transport</keyword>
<dbReference type="PANTHER" id="PTHR30061:SF50">
    <property type="entry name" value="MALTOSE_MALTODEXTRIN-BINDING PERIPLASMIC PROTEIN"/>
    <property type="match status" value="1"/>
</dbReference>
<organism evidence="5 6">
    <name type="scientific">Kitasatospora arboriphila</name>
    <dbReference type="NCBI Taxonomy" id="258052"/>
    <lineage>
        <taxon>Bacteria</taxon>
        <taxon>Bacillati</taxon>
        <taxon>Actinomycetota</taxon>
        <taxon>Actinomycetes</taxon>
        <taxon>Kitasatosporales</taxon>
        <taxon>Streptomycetaceae</taxon>
        <taxon>Kitasatospora</taxon>
    </lineage>
</organism>
<dbReference type="PRINTS" id="PR00181">
    <property type="entry name" value="MALTOSEBP"/>
</dbReference>
<dbReference type="SUPFAM" id="SSF53850">
    <property type="entry name" value="Periplasmic binding protein-like II"/>
    <property type="match status" value="1"/>
</dbReference>
<comment type="caution">
    <text evidence="5">The sequence shown here is derived from an EMBL/GenBank/DDBJ whole genome shotgun (WGS) entry which is preliminary data.</text>
</comment>
<dbReference type="InterPro" id="IPR006059">
    <property type="entry name" value="SBP"/>
</dbReference>
<accession>A0ABN1TJ74</accession>
<sequence length="429" mass="45107">MPPTLIDPERRVRRSLPLIAATICLSLSLTACGSGSFFGSASGATPNGTLVIWADEKRAEALRPFADAFAAAHGAKAEIVAVTENQQERFVEASKAGTGPDVMIGAHDWIGNLVLNGYIDPVLVLDNKMEDYLDVARRAVMYNGEFYGIPYAVESLVLFRNTALVPDAPATFDDLVATGEELRKAGKVSQAVGYTVSQADGKSGDTYHMYPLFSSAGGYLFGDDGRGNPNPADLGVGHPSSVAAMEKIASLGEKGKGVLRRSYTSDSTAAAFTSGKTPFLVSGPWRLADVRAAGTKYAVSPVPGFEGNGPARSFVGVQSFFVASKGAHKELAQKFVLSTLGSVELADALYKAEPRMPALKEALAHARAADPDLAAFEQAAKTGVPLPSLPQMSAVWGPFNALLYSAVKGDPVEPAVATADRAIRAQLPK</sequence>
<evidence type="ECO:0000313" key="6">
    <source>
        <dbReference type="Proteomes" id="UP001499987"/>
    </source>
</evidence>
<reference evidence="5 6" key="1">
    <citation type="journal article" date="2019" name="Int. J. Syst. Evol. Microbiol.">
        <title>The Global Catalogue of Microorganisms (GCM) 10K type strain sequencing project: providing services to taxonomists for standard genome sequencing and annotation.</title>
        <authorList>
            <consortium name="The Broad Institute Genomics Platform"/>
            <consortium name="The Broad Institute Genome Sequencing Center for Infectious Disease"/>
            <person name="Wu L."/>
            <person name="Ma J."/>
        </authorList>
    </citation>
    <scope>NUCLEOTIDE SEQUENCE [LARGE SCALE GENOMIC DNA]</scope>
    <source>
        <strain evidence="5 6">JCM 13002</strain>
    </source>
</reference>
<protein>
    <submittedName>
        <fullName evidence="5">Extracellular solute-binding protein</fullName>
    </submittedName>
</protein>
<dbReference type="PANTHER" id="PTHR30061">
    <property type="entry name" value="MALTOSE-BINDING PERIPLASMIC PROTEIN"/>
    <property type="match status" value="1"/>
</dbReference>
<evidence type="ECO:0000256" key="4">
    <source>
        <dbReference type="ARBA" id="ARBA00022729"/>
    </source>
</evidence>
<keyword evidence="4" id="KW-0732">Signal</keyword>
<evidence type="ECO:0000256" key="2">
    <source>
        <dbReference type="ARBA" id="ARBA00022448"/>
    </source>
</evidence>
<evidence type="ECO:0000256" key="1">
    <source>
        <dbReference type="ARBA" id="ARBA00008520"/>
    </source>
</evidence>
<name>A0ABN1TJ74_9ACTN</name>
<dbReference type="Gene3D" id="3.40.190.10">
    <property type="entry name" value="Periplasmic binding protein-like II"/>
    <property type="match status" value="2"/>
</dbReference>
<comment type="similarity">
    <text evidence="1">Belongs to the bacterial solute-binding protein 1 family.</text>
</comment>
<evidence type="ECO:0000313" key="5">
    <source>
        <dbReference type="EMBL" id="GAA1090142.1"/>
    </source>
</evidence>
<proteinExistence type="inferred from homology"/>
<gene>
    <name evidence="5" type="ORF">GCM10009663_37340</name>
</gene>